<dbReference type="RefSeq" id="WP_191723694.1">
    <property type="nucleotide sequence ID" value="NZ_JACSQK010000005.1"/>
</dbReference>
<organism evidence="2 3">
    <name type="scientific">Comamonas avium</name>
    <dbReference type="NCBI Taxonomy" id="2762231"/>
    <lineage>
        <taxon>Bacteria</taxon>
        <taxon>Pseudomonadati</taxon>
        <taxon>Pseudomonadota</taxon>
        <taxon>Betaproteobacteria</taxon>
        <taxon>Burkholderiales</taxon>
        <taxon>Comamonadaceae</taxon>
        <taxon>Comamonas</taxon>
    </lineage>
</organism>
<evidence type="ECO:0000256" key="1">
    <source>
        <dbReference type="SAM" id="Phobius"/>
    </source>
</evidence>
<name>A0ABR8SC09_9BURK</name>
<gene>
    <name evidence="2" type="ORF">H9646_11005</name>
</gene>
<evidence type="ECO:0000313" key="2">
    <source>
        <dbReference type="EMBL" id="MBD7961015.1"/>
    </source>
</evidence>
<dbReference type="EMBL" id="JACSQK010000005">
    <property type="protein sequence ID" value="MBD7961015.1"/>
    <property type="molecule type" value="Genomic_DNA"/>
</dbReference>
<proteinExistence type="predicted"/>
<protein>
    <submittedName>
        <fullName evidence="2">Uncharacterized protein</fullName>
    </submittedName>
</protein>
<accession>A0ABR8SC09</accession>
<dbReference type="InterPro" id="IPR047811">
    <property type="entry name" value="CytC_ox_assmbl_put"/>
</dbReference>
<dbReference type="Proteomes" id="UP000634919">
    <property type="component" value="Unassembled WGS sequence"/>
</dbReference>
<keyword evidence="1" id="KW-0472">Membrane</keyword>
<comment type="caution">
    <text evidence="2">The sequence shown here is derived from an EMBL/GenBank/DDBJ whole genome shotgun (WGS) entry which is preliminary data.</text>
</comment>
<keyword evidence="1" id="KW-0812">Transmembrane</keyword>
<dbReference type="NCBIfam" id="NF038351">
    <property type="entry name" value="cyt_ox_assem_30"/>
    <property type="match status" value="1"/>
</dbReference>
<keyword evidence="1" id="KW-1133">Transmembrane helix</keyword>
<feature type="transmembrane region" description="Helical" evidence="1">
    <location>
        <begin position="28"/>
        <end position="48"/>
    </location>
</feature>
<evidence type="ECO:0000313" key="3">
    <source>
        <dbReference type="Proteomes" id="UP000634919"/>
    </source>
</evidence>
<keyword evidence="3" id="KW-1185">Reference proteome</keyword>
<sequence>MIHPKHSNSMPGRTEAWQLQRQRNTRMALVLASIAVVFFVGFVAKMALLGG</sequence>
<reference evidence="2 3" key="1">
    <citation type="submission" date="2020-08" db="EMBL/GenBank/DDBJ databases">
        <title>A Genomic Blueprint of the Chicken Gut Microbiome.</title>
        <authorList>
            <person name="Gilroy R."/>
            <person name="Ravi A."/>
            <person name="Getino M."/>
            <person name="Pursley I."/>
            <person name="Horton D.L."/>
            <person name="Alikhan N.-F."/>
            <person name="Baker D."/>
            <person name="Gharbi K."/>
            <person name="Hall N."/>
            <person name="Watson M."/>
            <person name="Adriaenssens E.M."/>
            <person name="Foster-Nyarko E."/>
            <person name="Jarju S."/>
            <person name="Secka A."/>
            <person name="Antonio M."/>
            <person name="Oren A."/>
            <person name="Chaudhuri R."/>
            <person name="La Ragione R.M."/>
            <person name="Hildebrand F."/>
            <person name="Pallen M.J."/>
        </authorList>
    </citation>
    <scope>NUCLEOTIDE SEQUENCE [LARGE SCALE GENOMIC DNA]</scope>
    <source>
        <strain evidence="2 3">Sa2CVA6</strain>
    </source>
</reference>